<accession>A0ABP9UW89</accession>
<gene>
    <name evidence="3" type="ORF">Rhal01_00895</name>
</gene>
<sequence length="302" mass="34193">MKLLLALLCIGLIPCQAQDKQVVLEKIFTLREPAEFSTAIQEAEKAGIPDQVRLEARFLYYIDHKDNNAIAKLSDEFLKLKDKFDPAQSEIFSVTEDWLAVVHYTQAIAALQKNDKANFKKHITEAFWLSPAQAPAYAPHIEKLHLDEAMASITIKPDQPFTNIRNGKQVTFKDALAKNKAVLLHFWSPWAQETLNEDFVLTANELNKHDIPVVSVLAESSPELIEDATKTIEESAKNVSCLWTLDDKNQPLARTLRIQDAPTMVLINKEGKVLFNGHPAEKEFWKALQKISPELNRPDSKE</sequence>
<dbReference type="SUPFAM" id="SSF52833">
    <property type="entry name" value="Thioredoxin-like"/>
    <property type="match status" value="1"/>
</dbReference>
<evidence type="ECO:0000256" key="1">
    <source>
        <dbReference type="SAM" id="SignalP"/>
    </source>
</evidence>
<evidence type="ECO:0000313" key="3">
    <source>
        <dbReference type="EMBL" id="GAA5494731.1"/>
    </source>
</evidence>
<feature type="chain" id="PRO_5045628767" description="Thioredoxin domain-containing protein" evidence="1">
    <location>
        <begin position="18"/>
        <end position="302"/>
    </location>
</feature>
<keyword evidence="4" id="KW-1185">Reference proteome</keyword>
<dbReference type="RefSeq" id="WP_346187633.1">
    <property type="nucleotide sequence ID" value="NZ_BAABRL010000002.1"/>
</dbReference>
<dbReference type="EMBL" id="BAABRL010000002">
    <property type="protein sequence ID" value="GAA5494731.1"/>
    <property type="molecule type" value="Genomic_DNA"/>
</dbReference>
<name>A0ABP9UW89_9BACT</name>
<dbReference type="Gene3D" id="3.40.30.10">
    <property type="entry name" value="Glutaredoxin"/>
    <property type="match status" value="1"/>
</dbReference>
<reference evidence="3 4" key="1">
    <citation type="submission" date="2024-02" db="EMBL/GenBank/DDBJ databases">
        <title>Rubritalea halochordaticola NBRC 107102.</title>
        <authorList>
            <person name="Ichikawa N."/>
            <person name="Katano-Makiyama Y."/>
            <person name="Hidaka K."/>
        </authorList>
    </citation>
    <scope>NUCLEOTIDE SEQUENCE [LARGE SCALE GENOMIC DNA]</scope>
    <source>
        <strain evidence="3 4">NBRC 107102</strain>
    </source>
</reference>
<dbReference type="InterPro" id="IPR013766">
    <property type="entry name" value="Thioredoxin_domain"/>
</dbReference>
<feature type="domain" description="Thioredoxin" evidence="2">
    <location>
        <begin position="150"/>
        <end position="296"/>
    </location>
</feature>
<protein>
    <recommendedName>
        <fullName evidence="2">Thioredoxin domain-containing protein</fullName>
    </recommendedName>
</protein>
<feature type="signal peptide" evidence="1">
    <location>
        <begin position="1"/>
        <end position="17"/>
    </location>
</feature>
<comment type="caution">
    <text evidence="3">The sequence shown here is derived from an EMBL/GenBank/DDBJ whole genome shotgun (WGS) entry which is preliminary data.</text>
</comment>
<organism evidence="3 4">
    <name type="scientific">Rubritalea halochordaticola</name>
    <dbReference type="NCBI Taxonomy" id="714537"/>
    <lineage>
        <taxon>Bacteria</taxon>
        <taxon>Pseudomonadati</taxon>
        <taxon>Verrucomicrobiota</taxon>
        <taxon>Verrucomicrobiia</taxon>
        <taxon>Verrucomicrobiales</taxon>
        <taxon>Rubritaleaceae</taxon>
        <taxon>Rubritalea</taxon>
    </lineage>
</organism>
<dbReference type="Proteomes" id="UP001424741">
    <property type="component" value="Unassembled WGS sequence"/>
</dbReference>
<dbReference type="PROSITE" id="PS51352">
    <property type="entry name" value="THIOREDOXIN_2"/>
    <property type="match status" value="1"/>
</dbReference>
<evidence type="ECO:0000259" key="2">
    <source>
        <dbReference type="PROSITE" id="PS51352"/>
    </source>
</evidence>
<keyword evidence="1" id="KW-0732">Signal</keyword>
<proteinExistence type="predicted"/>
<evidence type="ECO:0000313" key="4">
    <source>
        <dbReference type="Proteomes" id="UP001424741"/>
    </source>
</evidence>
<dbReference type="InterPro" id="IPR036249">
    <property type="entry name" value="Thioredoxin-like_sf"/>
</dbReference>